<feature type="transmembrane region" description="Helical" evidence="11">
    <location>
        <begin position="6"/>
        <end position="26"/>
    </location>
</feature>
<evidence type="ECO:0000259" key="13">
    <source>
        <dbReference type="PROSITE" id="PS51846"/>
    </source>
</evidence>
<reference evidence="14 15" key="1">
    <citation type="submission" date="2024-09" db="EMBL/GenBank/DDBJ databases">
        <authorList>
            <person name="Sun Q."/>
            <person name="Mori K."/>
        </authorList>
    </citation>
    <scope>NUCLEOTIDE SEQUENCE [LARGE SCALE GENOMIC DNA]</scope>
    <source>
        <strain evidence="14 15">CCM 7415</strain>
    </source>
</reference>
<name>A0ABV6G640_9GAMM</name>
<feature type="domain" description="CNNM transmembrane" evidence="13">
    <location>
        <begin position="3"/>
        <end position="193"/>
    </location>
</feature>
<keyword evidence="15" id="KW-1185">Reference proteome</keyword>
<dbReference type="InterPro" id="IPR005170">
    <property type="entry name" value="Transptr-assoc_dom"/>
</dbReference>
<evidence type="ECO:0000256" key="10">
    <source>
        <dbReference type="PROSITE-ProRule" id="PRU01193"/>
    </source>
</evidence>
<dbReference type="SMART" id="SM01091">
    <property type="entry name" value="CorC_HlyC"/>
    <property type="match status" value="1"/>
</dbReference>
<feature type="domain" description="CBS" evidence="12">
    <location>
        <begin position="210"/>
        <end position="269"/>
    </location>
</feature>
<feature type="domain" description="CBS" evidence="12">
    <location>
        <begin position="276"/>
        <end position="334"/>
    </location>
</feature>
<evidence type="ECO:0000256" key="9">
    <source>
        <dbReference type="PROSITE-ProRule" id="PRU00703"/>
    </source>
</evidence>
<dbReference type="Pfam" id="PF00571">
    <property type="entry name" value="CBS"/>
    <property type="match status" value="2"/>
</dbReference>
<keyword evidence="4 10" id="KW-0812">Transmembrane</keyword>
<comment type="caution">
    <text evidence="14">The sequence shown here is derived from an EMBL/GenBank/DDBJ whole genome shotgun (WGS) entry which is preliminary data.</text>
</comment>
<dbReference type="SUPFAM" id="SSF56176">
    <property type="entry name" value="FAD-binding/transporter-associated domain-like"/>
    <property type="match status" value="1"/>
</dbReference>
<dbReference type="PROSITE" id="PS51846">
    <property type="entry name" value="CNNM"/>
    <property type="match status" value="1"/>
</dbReference>
<dbReference type="Pfam" id="PF01595">
    <property type="entry name" value="CNNM"/>
    <property type="match status" value="1"/>
</dbReference>
<keyword evidence="6 10" id="KW-1133">Transmembrane helix</keyword>
<dbReference type="PANTHER" id="PTHR22777">
    <property type="entry name" value="HEMOLYSIN-RELATED"/>
    <property type="match status" value="1"/>
</dbReference>
<evidence type="ECO:0000256" key="11">
    <source>
        <dbReference type="SAM" id="Phobius"/>
    </source>
</evidence>
<evidence type="ECO:0000259" key="12">
    <source>
        <dbReference type="PROSITE" id="PS51371"/>
    </source>
</evidence>
<dbReference type="InterPro" id="IPR016169">
    <property type="entry name" value="FAD-bd_PCMH_sub2"/>
</dbReference>
<sequence length="432" mass="47993">MSNDTPLGLMFGLLVLLIIISAFFSSSETGMMSINRYRLKHQANTGQRSARRVLRMLSRPDRLIGVILIGNNFANNLAASIATLIAIHFFGEVSGPAIATALLTLVVLIFAEVTPKTLAALRPDRIALPASVILEPLLRALYPLVWLVNGISNNLLRLVGVREIDGSTSHLTRDELRTVVHEAGTMIPRRHQTMLLSILDLENVTVNDIMVPRHEIVGLDLEDDIDTLIDVMRTSQHTRVPVYRGDVNNIIGILHLRNSARILSQSSVSKASIVQEAREPYFIPESTPLHTQMLNFQQQKRRIGIVVDEYGDVEGLVTLEDILEEIVGEFTTDIADSHQEIHTREDGSYIIGGTANIREINKVLGWQLPTAGPKTLNGLILEHLESFPDAPASLEIGPVRMEILDMKENLITSTRCWQPVRRGSRRGEGDRS</sequence>
<evidence type="ECO:0000256" key="6">
    <source>
        <dbReference type="ARBA" id="ARBA00022989"/>
    </source>
</evidence>
<protein>
    <submittedName>
        <fullName evidence="14">HlyC/CorC family transporter</fullName>
    </submittedName>
</protein>
<evidence type="ECO:0000313" key="15">
    <source>
        <dbReference type="Proteomes" id="UP001589814"/>
    </source>
</evidence>
<dbReference type="InterPro" id="IPR002550">
    <property type="entry name" value="CNNM"/>
</dbReference>
<comment type="similarity">
    <text evidence="2">Belongs to the UPF0053 family.</text>
</comment>
<feature type="transmembrane region" description="Helical" evidence="11">
    <location>
        <begin position="126"/>
        <end position="148"/>
    </location>
</feature>
<dbReference type="Gene3D" id="3.30.465.10">
    <property type="match status" value="1"/>
</dbReference>
<dbReference type="InterPro" id="IPR036318">
    <property type="entry name" value="FAD-bd_PCMH-like_sf"/>
</dbReference>
<dbReference type="Pfam" id="PF03471">
    <property type="entry name" value="CorC_HlyC"/>
    <property type="match status" value="1"/>
</dbReference>
<organism evidence="14 15">
    <name type="scientific">Kushneria aurantia</name>
    <dbReference type="NCBI Taxonomy" id="504092"/>
    <lineage>
        <taxon>Bacteria</taxon>
        <taxon>Pseudomonadati</taxon>
        <taxon>Pseudomonadota</taxon>
        <taxon>Gammaproteobacteria</taxon>
        <taxon>Oceanospirillales</taxon>
        <taxon>Halomonadaceae</taxon>
        <taxon>Kushneria</taxon>
    </lineage>
</organism>
<dbReference type="NCBIfam" id="NF008604">
    <property type="entry name" value="PRK11573.1"/>
    <property type="match status" value="1"/>
</dbReference>
<feature type="transmembrane region" description="Helical" evidence="11">
    <location>
        <begin position="96"/>
        <end position="114"/>
    </location>
</feature>
<evidence type="ECO:0000256" key="3">
    <source>
        <dbReference type="ARBA" id="ARBA00022475"/>
    </source>
</evidence>
<dbReference type="CDD" id="cd04590">
    <property type="entry name" value="CBS_pair_CorC_HlyC_assoc"/>
    <property type="match status" value="1"/>
</dbReference>
<keyword evidence="3" id="KW-1003">Cell membrane</keyword>
<dbReference type="Gene3D" id="3.10.580.10">
    <property type="entry name" value="CBS-domain"/>
    <property type="match status" value="1"/>
</dbReference>
<evidence type="ECO:0000313" key="14">
    <source>
        <dbReference type="EMBL" id="MFC0268881.1"/>
    </source>
</evidence>
<evidence type="ECO:0000256" key="7">
    <source>
        <dbReference type="ARBA" id="ARBA00023122"/>
    </source>
</evidence>
<dbReference type="EMBL" id="JBHLVX010000050">
    <property type="protein sequence ID" value="MFC0268881.1"/>
    <property type="molecule type" value="Genomic_DNA"/>
</dbReference>
<dbReference type="SUPFAM" id="SSF54631">
    <property type="entry name" value="CBS-domain pair"/>
    <property type="match status" value="1"/>
</dbReference>
<dbReference type="Proteomes" id="UP001589814">
    <property type="component" value="Unassembled WGS sequence"/>
</dbReference>
<dbReference type="RefSeq" id="WP_026351758.1">
    <property type="nucleotide sequence ID" value="NZ_JBHLVX010000050.1"/>
</dbReference>
<dbReference type="PROSITE" id="PS51371">
    <property type="entry name" value="CBS"/>
    <property type="match status" value="2"/>
</dbReference>
<evidence type="ECO:0000256" key="2">
    <source>
        <dbReference type="ARBA" id="ARBA00006337"/>
    </source>
</evidence>
<dbReference type="InterPro" id="IPR044751">
    <property type="entry name" value="Ion_transp-like_CBS"/>
</dbReference>
<evidence type="ECO:0000256" key="1">
    <source>
        <dbReference type="ARBA" id="ARBA00004651"/>
    </source>
</evidence>
<dbReference type="InterPro" id="IPR046342">
    <property type="entry name" value="CBS_dom_sf"/>
</dbReference>
<keyword evidence="8 10" id="KW-0472">Membrane</keyword>
<dbReference type="PANTHER" id="PTHR22777:SF32">
    <property type="entry name" value="UPF0053 INNER MEMBRANE PROTEIN YFJD"/>
    <property type="match status" value="1"/>
</dbReference>
<gene>
    <name evidence="14" type="ORF">ACFFHW_12955</name>
</gene>
<evidence type="ECO:0000256" key="8">
    <source>
        <dbReference type="ARBA" id="ARBA00023136"/>
    </source>
</evidence>
<keyword evidence="7 9" id="KW-0129">CBS domain</keyword>
<keyword evidence="5" id="KW-0677">Repeat</keyword>
<evidence type="ECO:0000256" key="4">
    <source>
        <dbReference type="ARBA" id="ARBA00022692"/>
    </source>
</evidence>
<comment type="subcellular location">
    <subcellularLocation>
        <location evidence="1">Cell membrane</location>
        <topology evidence="1">Multi-pass membrane protein</topology>
    </subcellularLocation>
</comment>
<evidence type="ECO:0000256" key="5">
    <source>
        <dbReference type="ARBA" id="ARBA00022737"/>
    </source>
</evidence>
<proteinExistence type="inferred from homology"/>
<dbReference type="InterPro" id="IPR000644">
    <property type="entry name" value="CBS_dom"/>
</dbReference>
<accession>A0ABV6G640</accession>
<feature type="transmembrane region" description="Helical" evidence="11">
    <location>
        <begin position="63"/>
        <end position="90"/>
    </location>
</feature>